<feature type="compositionally biased region" description="Low complexity" evidence="1">
    <location>
        <begin position="408"/>
        <end position="446"/>
    </location>
</feature>
<sequence length="730" mass="83782">MKKLLLIITIVMVITESFVDCYAAIPRMPQFGLRIPRAPRFLPPFGSSPNLMTQASQMRPLSSSMMMGPNIGPNHHHLGVGGGPMSQPGLFPSPHHMPQNLMPFPGMMKQGPPSIDSMIRSPHHPMSGPIFGQMHNMHHHHPQASHPPPSYHSKPSFYQNKPDDCPFPGCEMEPAYNGEPAVPQQQHSSPFSNNDSPMIPSLTAPDTIGQLDFQSRPPHHQEQFGGSRPSLIMPPQHQQQVKVVYKPVVKLVKIPVEVPVKVKQPYPVKVPVPVQVPFPVKVIQREKIMFPIAVPFNSQVLPVAALVPKSQGINQDQQQQQQQQQIPQQQQQQQQYQPQQPMLKQPQAQSQYHGPGDYQKKLIQVNENGEPYGSQQQQSAIQQNIHPINLDENRFQNHQQQQFYYGNQDHQQQEQQQGNNQQQQQYQQQQGNNQQQQQYRPQQQQQKFRQEIVHVEGPNYRGISDISFGGQQQQQQQQRNNDNNNNNYDNHQQQQQPQGYSGYGYSSMNSDSQSNYNNNNNNDNRGPSTIGQMVQQQQNYNQQQQNWAQSNQQQQKPNFIVPPFDRNFIENYREREQEPEYLMRFLTNTQPQSQQQSSNYGNENNNNVAPYSRNNNNNNPPIYNDNGENSFINIDRGMAGWSPIRLSPSSHQMAESRISHDNHHDNIDDSERESVDSFLQDRIDNDVNGFEYDSASHIDSIHRPVSIETPYVTGNLIRSPMYMSKFQKRS</sequence>
<organism evidence="3 4">
    <name type="scientific">Dermatophagoides pteronyssinus</name>
    <name type="common">European house dust mite</name>
    <dbReference type="NCBI Taxonomy" id="6956"/>
    <lineage>
        <taxon>Eukaryota</taxon>
        <taxon>Metazoa</taxon>
        <taxon>Ecdysozoa</taxon>
        <taxon>Arthropoda</taxon>
        <taxon>Chelicerata</taxon>
        <taxon>Arachnida</taxon>
        <taxon>Acari</taxon>
        <taxon>Acariformes</taxon>
        <taxon>Sarcoptiformes</taxon>
        <taxon>Astigmata</taxon>
        <taxon>Psoroptidia</taxon>
        <taxon>Analgoidea</taxon>
        <taxon>Pyroglyphidae</taxon>
        <taxon>Dermatophagoidinae</taxon>
        <taxon>Dermatophagoides</taxon>
    </lineage>
</organism>
<feature type="compositionally biased region" description="Polar residues" evidence="1">
    <location>
        <begin position="183"/>
        <end position="193"/>
    </location>
</feature>
<feature type="compositionally biased region" description="Low complexity" evidence="1">
    <location>
        <begin position="532"/>
        <end position="555"/>
    </location>
</feature>
<evidence type="ECO:0000313" key="3">
    <source>
        <dbReference type="Proteomes" id="UP000515146"/>
    </source>
</evidence>
<name>A0A6P6YDX8_DERPT</name>
<dbReference type="InParanoid" id="A0A6P6YDX8"/>
<feature type="compositionally biased region" description="Low complexity" evidence="1">
    <location>
        <begin position="471"/>
        <end position="524"/>
    </location>
</feature>
<feature type="region of interest" description="Disordered" evidence="1">
    <location>
        <begin position="408"/>
        <end position="448"/>
    </location>
</feature>
<feature type="compositionally biased region" description="Low complexity" evidence="1">
    <location>
        <begin position="315"/>
        <end position="351"/>
    </location>
</feature>
<feature type="region of interest" description="Disordered" evidence="1">
    <location>
        <begin position="314"/>
        <end position="355"/>
    </location>
</feature>
<keyword evidence="3" id="KW-1185">Reference proteome</keyword>
<protein>
    <submittedName>
        <fullName evidence="4">Mediator of RNA polymerase II transcription subunit 12</fullName>
    </submittedName>
</protein>
<accession>A0A6P6YDX8</accession>
<feature type="region of interest" description="Disordered" evidence="1">
    <location>
        <begin position="643"/>
        <end position="669"/>
    </location>
</feature>
<dbReference type="OrthoDB" id="10644337at2759"/>
<feature type="signal peptide" evidence="2">
    <location>
        <begin position="1"/>
        <end position="23"/>
    </location>
</feature>
<evidence type="ECO:0000313" key="4">
    <source>
        <dbReference type="RefSeq" id="XP_027203101.1"/>
    </source>
</evidence>
<dbReference type="RefSeq" id="XP_027203101.1">
    <property type="nucleotide sequence ID" value="XM_027347300.1"/>
</dbReference>
<feature type="compositionally biased region" description="Basic and acidic residues" evidence="1">
    <location>
        <begin position="657"/>
        <end position="669"/>
    </location>
</feature>
<proteinExistence type="predicted"/>
<evidence type="ECO:0000256" key="2">
    <source>
        <dbReference type="SAM" id="SignalP"/>
    </source>
</evidence>
<reference evidence="4" key="1">
    <citation type="submission" date="2025-08" db="UniProtKB">
        <authorList>
            <consortium name="RefSeq"/>
        </authorList>
    </citation>
    <scope>IDENTIFICATION</scope>
    <source>
        <strain evidence="4">Airmid</strain>
    </source>
</reference>
<dbReference type="Proteomes" id="UP000515146">
    <property type="component" value="Unplaced"/>
</dbReference>
<keyword evidence="2" id="KW-0732">Signal</keyword>
<dbReference type="KEGG" id="dpte:113796996"/>
<feature type="chain" id="PRO_5027962336" evidence="2">
    <location>
        <begin position="24"/>
        <end position="730"/>
    </location>
</feature>
<feature type="region of interest" description="Disordered" evidence="1">
    <location>
        <begin position="590"/>
        <end position="628"/>
    </location>
</feature>
<dbReference type="AlphaFoldDB" id="A0A6P6YDX8"/>
<feature type="region of interest" description="Disordered" evidence="1">
    <location>
        <begin position="460"/>
        <end position="559"/>
    </location>
</feature>
<evidence type="ECO:0000256" key="1">
    <source>
        <dbReference type="SAM" id="MobiDB-lite"/>
    </source>
</evidence>
<feature type="region of interest" description="Disordered" evidence="1">
    <location>
        <begin position="134"/>
        <end position="193"/>
    </location>
</feature>
<gene>
    <name evidence="4" type="primary">LOC113796996</name>
</gene>